<comment type="caution">
    <text evidence="2">The sequence shown here is derived from an EMBL/GenBank/DDBJ whole genome shotgun (WGS) entry which is preliminary data.</text>
</comment>
<keyword evidence="1" id="KW-1133">Transmembrane helix</keyword>
<reference evidence="2 3" key="1">
    <citation type="submission" date="2024-09" db="EMBL/GenBank/DDBJ databases">
        <authorList>
            <person name="Makale K.P.P."/>
            <person name="Makhzoum A."/>
            <person name="Rantong G."/>
            <person name="Rahube T.O."/>
        </authorList>
    </citation>
    <scope>NUCLEOTIDE SEQUENCE [LARGE SCALE GENOMIC DNA]</scope>
    <source>
        <strain evidence="2 3">KM_D13</strain>
    </source>
</reference>
<dbReference type="EMBL" id="JBHDLN010000005">
    <property type="protein sequence ID" value="MFB0843155.1"/>
    <property type="molecule type" value="Genomic_DNA"/>
</dbReference>
<feature type="transmembrane region" description="Helical" evidence="1">
    <location>
        <begin position="73"/>
        <end position="92"/>
    </location>
</feature>
<feature type="transmembrane region" description="Helical" evidence="1">
    <location>
        <begin position="7"/>
        <end position="23"/>
    </location>
</feature>
<evidence type="ECO:0000313" key="3">
    <source>
        <dbReference type="Proteomes" id="UP001575622"/>
    </source>
</evidence>
<feature type="transmembrane region" description="Helical" evidence="1">
    <location>
        <begin position="240"/>
        <end position="257"/>
    </location>
</feature>
<gene>
    <name evidence="2" type="ORF">ACEU3E_13315</name>
</gene>
<feature type="transmembrane region" description="Helical" evidence="1">
    <location>
        <begin position="121"/>
        <end position="153"/>
    </location>
</feature>
<keyword evidence="3" id="KW-1185">Reference proteome</keyword>
<feature type="transmembrane region" description="Helical" evidence="1">
    <location>
        <begin position="445"/>
        <end position="462"/>
    </location>
</feature>
<feature type="transmembrane region" description="Helical" evidence="1">
    <location>
        <begin position="217"/>
        <end position="234"/>
    </location>
</feature>
<sequence>MKLLKYGIFAIVAILAVLLSYYTEKFFMVGQPTQMFTYYSSKFIYFFYIFFSLIFLFNFGSSLKKKDPFYLKWGRYFIFHFIPLLVAIIFSWPGIFVWDEFWIYECASKFILDNWQSYLSVYYYIINLYIFPSIGTIVLAHIIIFSFVSSWIVTHLTMTLTNHRFKWLLLLFTGAAVLSPAILFNTLMTYRSSILATLELLLCGLLYFTVQKKIRISLPKLALICLLTVLLSVWRKEGIYHLLLVSMFLLVFCRHYLNRKALISFFIAIIGGYFVLDVAYSYFFSEQHTSMKYELTAYMNPLSIILADKDSSIDSKDIEVFNKVIDVEKTKQLSYHYETPSFWNNGVRENFTASNFNDFKKAYWKTVWTNKDIFVTARLRTMLGASGFSVKGYYSTNGIYNYLVGVDNRENAKKTVLAHKVNFPVSLWANSKIVSYLEYSKKHPIVFWNFTPLLLILLIIFIKEFSLKNPLVWIIAIILARIPILLILEPGSYFMYYYPMYLSGIYLIFFYLIEKTNYSFASGGSHG</sequence>
<dbReference type="RefSeq" id="WP_373951592.1">
    <property type="nucleotide sequence ID" value="NZ_JBHDLN010000005.1"/>
</dbReference>
<feature type="transmembrane region" description="Helical" evidence="1">
    <location>
        <begin position="43"/>
        <end position="61"/>
    </location>
</feature>
<feature type="transmembrane region" description="Helical" evidence="1">
    <location>
        <begin position="190"/>
        <end position="210"/>
    </location>
</feature>
<dbReference type="Proteomes" id="UP001575622">
    <property type="component" value="Unassembled WGS sequence"/>
</dbReference>
<evidence type="ECO:0000256" key="1">
    <source>
        <dbReference type="SAM" id="Phobius"/>
    </source>
</evidence>
<accession>A0ABV4UZN7</accession>
<keyword evidence="1" id="KW-0472">Membrane</keyword>
<protein>
    <recommendedName>
        <fullName evidence="4">Dolichyl-phosphate-mannose-protein mannosyltransferase</fullName>
    </recommendedName>
</protein>
<organism evidence="2 3">
    <name type="scientific">Paenibacillus oleatilyticus</name>
    <dbReference type="NCBI Taxonomy" id="2594886"/>
    <lineage>
        <taxon>Bacteria</taxon>
        <taxon>Bacillati</taxon>
        <taxon>Bacillota</taxon>
        <taxon>Bacilli</taxon>
        <taxon>Bacillales</taxon>
        <taxon>Paenibacillaceae</taxon>
        <taxon>Paenibacillus</taxon>
    </lineage>
</organism>
<name>A0ABV4UZN7_9BACL</name>
<proteinExistence type="predicted"/>
<feature type="transmembrane region" description="Helical" evidence="1">
    <location>
        <begin position="471"/>
        <end position="488"/>
    </location>
</feature>
<evidence type="ECO:0008006" key="4">
    <source>
        <dbReference type="Google" id="ProtNLM"/>
    </source>
</evidence>
<keyword evidence="1" id="KW-0812">Transmembrane</keyword>
<feature type="transmembrane region" description="Helical" evidence="1">
    <location>
        <begin position="262"/>
        <end position="283"/>
    </location>
</feature>
<feature type="transmembrane region" description="Helical" evidence="1">
    <location>
        <begin position="165"/>
        <end position="184"/>
    </location>
</feature>
<evidence type="ECO:0000313" key="2">
    <source>
        <dbReference type="EMBL" id="MFB0843155.1"/>
    </source>
</evidence>
<feature type="transmembrane region" description="Helical" evidence="1">
    <location>
        <begin position="494"/>
        <end position="513"/>
    </location>
</feature>